<dbReference type="RefSeq" id="WP_210096171.1">
    <property type="nucleotide sequence ID" value="NZ_BAAAIO010000001.1"/>
</dbReference>
<reference evidence="6 7" key="1">
    <citation type="submission" date="2021-03" db="EMBL/GenBank/DDBJ databases">
        <title>Sequencing the genomes of 1000 actinobacteria strains.</title>
        <authorList>
            <person name="Klenk H.-P."/>
        </authorList>
    </citation>
    <scope>NUCLEOTIDE SEQUENCE [LARGE SCALE GENOMIC DNA]</scope>
    <source>
        <strain evidence="6 7">DSM 13468</strain>
    </source>
</reference>
<organism evidence="6 7">
    <name type="scientific">Microbacterium phyllosphaerae</name>
    <dbReference type="NCBI Taxonomy" id="124798"/>
    <lineage>
        <taxon>Bacteria</taxon>
        <taxon>Bacillati</taxon>
        <taxon>Actinomycetota</taxon>
        <taxon>Actinomycetes</taxon>
        <taxon>Micrococcales</taxon>
        <taxon>Microbacteriaceae</taxon>
        <taxon>Microbacterium</taxon>
    </lineage>
</organism>
<evidence type="ECO:0000313" key="6">
    <source>
        <dbReference type="EMBL" id="MBP2376726.1"/>
    </source>
</evidence>
<keyword evidence="4" id="KW-0456">Lyase</keyword>
<sequence length="349" mass="37504">MTSRPGVVDGDVLEILSNDLPWHELDGRTVLVTGAAGMIPSYAVRVLLALNDQRDAGIRVLGLVRDAEKARALLSDVIDRDDFTLITQDVTAPLDLDGPVDVVIHGASPARPSLHAATPVTTIRANVQGTFNLLDLCVPSGRFVLMSSAEVYGQRADGGSLVAEDQYGAVDILSPRSSYTEGKRAAETIAVSYHAQYGIPVTIARFGHIFGPGMLLDDGRVQADFTADVLAGRDITLNSDGSARRTYTYVADAVAGMFYAMLRGESTAYNVADRGGFISIRDLAETFTRARPEKALTVRFGEGVDTSAYNPVRGQGLDDTRLRDLGWAPAVGLEAGVDRTIIWHEERTP</sequence>
<dbReference type="Gene3D" id="3.40.50.720">
    <property type="entry name" value="NAD(P)-binding Rossmann-like Domain"/>
    <property type="match status" value="1"/>
</dbReference>
<evidence type="ECO:0000259" key="5">
    <source>
        <dbReference type="Pfam" id="PF01370"/>
    </source>
</evidence>
<dbReference type="InterPro" id="IPR036291">
    <property type="entry name" value="NAD(P)-bd_dom_sf"/>
</dbReference>
<feature type="domain" description="NAD-dependent epimerase/dehydratase" evidence="5">
    <location>
        <begin position="30"/>
        <end position="272"/>
    </location>
</feature>
<keyword evidence="7" id="KW-1185">Reference proteome</keyword>
<protein>
    <submittedName>
        <fullName evidence="6">Nucleoside-diphosphate-sugar epimerase</fullName>
    </submittedName>
</protein>
<evidence type="ECO:0000256" key="4">
    <source>
        <dbReference type="ARBA" id="ARBA00023239"/>
    </source>
</evidence>
<evidence type="ECO:0000256" key="1">
    <source>
        <dbReference type="ARBA" id="ARBA00001911"/>
    </source>
</evidence>
<proteinExistence type="predicted"/>
<dbReference type="Proteomes" id="UP000703720">
    <property type="component" value="Unassembled WGS sequence"/>
</dbReference>
<dbReference type="Pfam" id="PF01370">
    <property type="entry name" value="Epimerase"/>
    <property type="match status" value="1"/>
</dbReference>
<dbReference type="PANTHER" id="PTHR43078">
    <property type="entry name" value="UDP-GLUCURONIC ACID DECARBOXYLASE-RELATED"/>
    <property type="match status" value="1"/>
</dbReference>
<dbReference type="SUPFAM" id="SSF51735">
    <property type="entry name" value="NAD(P)-binding Rossmann-fold domains"/>
    <property type="match status" value="1"/>
</dbReference>
<dbReference type="InterPro" id="IPR001509">
    <property type="entry name" value="Epimerase_deHydtase"/>
</dbReference>
<accession>A0ABS4WKK5</accession>
<evidence type="ECO:0000256" key="3">
    <source>
        <dbReference type="ARBA" id="ARBA00023027"/>
    </source>
</evidence>
<dbReference type="InterPro" id="IPR044516">
    <property type="entry name" value="UXS-like"/>
</dbReference>
<dbReference type="PANTHER" id="PTHR43078:SF6">
    <property type="entry name" value="UDP-GLUCURONIC ACID DECARBOXYLASE 1"/>
    <property type="match status" value="1"/>
</dbReference>
<evidence type="ECO:0000313" key="7">
    <source>
        <dbReference type="Proteomes" id="UP000703720"/>
    </source>
</evidence>
<gene>
    <name evidence="6" type="ORF">JOF42_000221</name>
</gene>
<comment type="cofactor">
    <cofactor evidence="1">
        <name>NAD(+)</name>
        <dbReference type="ChEBI" id="CHEBI:57540"/>
    </cofactor>
</comment>
<comment type="caution">
    <text evidence="6">The sequence shown here is derived from an EMBL/GenBank/DDBJ whole genome shotgun (WGS) entry which is preliminary data.</text>
</comment>
<dbReference type="EMBL" id="JAGIOA010000001">
    <property type="protein sequence ID" value="MBP2376726.1"/>
    <property type="molecule type" value="Genomic_DNA"/>
</dbReference>
<keyword evidence="3" id="KW-0520">NAD</keyword>
<keyword evidence="2" id="KW-0210">Decarboxylase</keyword>
<evidence type="ECO:0000256" key="2">
    <source>
        <dbReference type="ARBA" id="ARBA00022793"/>
    </source>
</evidence>
<name>A0ABS4WKK5_9MICO</name>